<keyword evidence="3 6" id="KW-0694">RNA-binding</keyword>
<evidence type="ECO:0000259" key="7">
    <source>
        <dbReference type="Pfam" id="PF01029"/>
    </source>
</evidence>
<keyword evidence="9" id="KW-1185">Reference proteome</keyword>
<sequence length="152" mass="17183">MYPRNRAREVALQLLFERDFLPQPLPFQEIASFARTRLRGLPEQVEYCLSLYQGVEEHRQAIDQALTAVLENWRLSRLHPADRNVLRLAAFQILFDPDPQPVPVIIHEAANLAHRYGTEESARFVMGILDKLAQQRAQPSASSSASSPAPPA</sequence>
<keyword evidence="2 6" id="KW-0889">Transcription antitermination</keyword>
<evidence type="ECO:0000256" key="6">
    <source>
        <dbReference type="HAMAP-Rule" id="MF_00073"/>
    </source>
</evidence>
<dbReference type="InterPro" id="IPR011605">
    <property type="entry name" value="NusB_fam"/>
</dbReference>
<protein>
    <recommendedName>
        <fullName evidence="6">Transcription antitermination protein NusB</fullName>
    </recommendedName>
    <alternativeName>
        <fullName evidence="6">Antitermination factor NusB</fullName>
    </alternativeName>
</protein>
<keyword evidence="4 6" id="KW-0805">Transcription regulation</keyword>
<dbReference type="PANTHER" id="PTHR11078">
    <property type="entry name" value="N UTILIZATION SUBSTANCE PROTEIN B-RELATED"/>
    <property type="match status" value="1"/>
</dbReference>
<dbReference type="GO" id="GO:0006353">
    <property type="term" value="P:DNA-templated transcription termination"/>
    <property type="evidence" value="ECO:0007669"/>
    <property type="project" value="UniProtKB-UniRule"/>
</dbReference>
<dbReference type="RefSeq" id="WP_194538569.1">
    <property type="nucleotide sequence ID" value="NZ_JACEFB010000009.1"/>
</dbReference>
<name>A0A7V9AC69_9BACT</name>
<dbReference type="PANTHER" id="PTHR11078:SF3">
    <property type="entry name" value="ANTITERMINATION NUSB DOMAIN-CONTAINING PROTEIN"/>
    <property type="match status" value="1"/>
</dbReference>
<dbReference type="GO" id="GO:0003723">
    <property type="term" value="F:RNA binding"/>
    <property type="evidence" value="ECO:0007669"/>
    <property type="project" value="UniProtKB-UniRule"/>
</dbReference>
<dbReference type="AlphaFoldDB" id="A0A7V9AC69"/>
<evidence type="ECO:0000313" key="8">
    <source>
        <dbReference type="EMBL" id="MBA2226971.1"/>
    </source>
</evidence>
<gene>
    <name evidence="6 8" type="primary">nusB</name>
    <name evidence="8" type="ORF">H0921_12440</name>
</gene>
<dbReference type="EMBL" id="JACEFB010000009">
    <property type="protein sequence ID" value="MBA2226971.1"/>
    <property type="molecule type" value="Genomic_DNA"/>
</dbReference>
<evidence type="ECO:0000256" key="2">
    <source>
        <dbReference type="ARBA" id="ARBA00022814"/>
    </source>
</evidence>
<evidence type="ECO:0000256" key="3">
    <source>
        <dbReference type="ARBA" id="ARBA00022884"/>
    </source>
</evidence>
<evidence type="ECO:0000313" key="9">
    <source>
        <dbReference type="Proteomes" id="UP000542342"/>
    </source>
</evidence>
<proteinExistence type="inferred from homology"/>
<keyword evidence="5 6" id="KW-0804">Transcription</keyword>
<dbReference type="HAMAP" id="MF_00073">
    <property type="entry name" value="NusB"/>
    <property type="match status" value="1"/>
</dbReference>
<dbReference type="GO" id="GO:0031564">
    <property type="term" value="P:transcription antitermination"/>
    <property type="evidence" value="ECO:0007669"/>
    <property type="project" value="UniProtKB-KW"/>
</dbReference>
<reference evidence="8 9" key="1">
    <citation type="submission" date="2020-07" db="EMBL/GenBank/DDBJ databases">
        <title>Thermogemmata thermophila gen. nov., sp. nov., a novel moderate thermophilic planctomycete from a Kamchatka hot spring.</title>
        <authorList>
            <person name="Elcheninov A.G."/>
            <person name="Podosokorskaya O.A."/>
            <person name="Kovaleva O.L."/>
            <person name="Novikov A."/>
            <person name="Bonch-Osmolovskaya E.A."/>
            <person name="Toshchakov S.V."/>
            <person name="Kublanov I.V."/>
        </authorList>
    </citation>
    <scope>NUCLEOTIDE SEQUENCE [LARGE SCALE GENOMIC DNA]</scope>
    <source>
        <strain evidence="8 9">2918</strain>
    </source>
</reference>
<dbReference type="InterPro" id="IPR035926">
    <property type="entry name" value="NusB-like_sf"/>
</dbReference>
<dbReference type="Proteomes" id="UP000542342">
    <property type="component" value="Unassembled WGS sequence"/>
</dbReference>
<evidence type="ECO:0000256" key="5">
    <source>
        <dbReference type="ARBA" id="ARBA00023163"/>
    </source>
</evidence>
<dbReference type="InterPro" id="IPR006027">
    <property type="entry name" value="NusB_RsmB_TIM44"/>
</dbReference>
<evidence type="ECO:0000256" key="1">
    <source>
        <dbReference type="ARBA" id="ARBA00005952"/>
    </source>
</evidence>
<feature type="domain" description="NusB/RsmB/TIM44" evidence="7">
    <location>
        <begin position="6"/>
        <end position="133"/>
    </location>
</feature>
<organism evidence="8 9">
    <name type="scientific">Thermogemmata fonticola</name>
    <dbReference type="NCBI Taxonomy" id="2755323"/>
    <lineage>
        <taxon>Bacteria</taxon>
        <taxon>Pseudomonadati</taxon>
        <taxon>Planctomycetota</taxon>
        <taxon>Planctomycetia</taxon>
        <taxon>Gemmatales</taxon>
        <taxon>Gemmataceae</taxon>
        <taxon>Thermogemmata</taxon>
    </lineage>
</organism>
<comment type="caution">
    <text evidence="8">The sequence shown here is derived from an EMBL/GenBank/DDBJ whole genome shotgun (WGS) entry which is preliminary data.</text>
</comment>
<comment type="function">
    <text evidence="6">Involved in transcription antitermination. Required for transcription of ribosomal RNA (rRNA) genes. Binds specifically to the boxA antiterminator sequence of the ribosomal RNA (rrn) operons.</text>
</comment>
<dbReference type="Pfam" id="PF01029">
    <property type="entry name" value="NusB"/>
    <property type="match status" value="1"/>
</dbReference>
<dbReference type="SUPFAM" id="SSF48013">
    <property type="entry name" value="NusB-like"/>
    <property type="match status" value="1"/>
</dbReference>
<accession>A0A7V9AC69</accession>
<comment type="similarity">
    <text evidence="1 6">Belongs to the NusB family.</text>
</comment>
<dbReference type="Gene3D" id="1.10.940.10">
    <property type="entry name" value="NusB-like"/>
    <property type="match status" value="1"/>
</dbReference>
<dbReference type="NCBIfam" id="TIGR01951">
    <property type="entry name" value="nusB"/>
    <property type="match status" value="1"/>
</dbReference>
<evidence type="ECO:0000256" key="4">
    <source>
        <dbReference type="ARBA" id="ARBA00023015"/>
    </source>
</evidence>
<dbReference type="GO" id="GO:0005829">
    <property type="term" value="C:cytosol"/>
    <property type="evidence" value="ECO:0007669"/>
    <property type="project" value="TreeGrafter"/>
</dbReference>